<dbReference type="InterPro" id="IPR036865">
    <property type="entry name" value="CRAL-TRIO_dom_sf"/>
</dbReference>
<evidence type="ECO:0000313" key="4">
    <source>
        <dbReference type="EnsemblProtists" id="EKX33263"/>
    </source>
</evidence>
<keyword evidence="5" id="KW-1185">Reference proteome</keyword>
<accession>L1IAM1</accession>
<dbReference type="Pfam" id="PF00650">
    <property type="entry name" value="CRAL_TRIO"/>
    <property type="match status" value="1"/>
</dbReference>
<evidence type="ECO:0000313" key="3">
    <source>
        <dbReference type="EMBL" id="EKX33263.1"/>
    </source>
</evidence>
<feature type="domain" description="CRAL-TRIO" evidence="2">
    <location>
        <begin position="126"/>
        <end position="301"/>
    </location>
</feature>
<evidence type="ECO:0000256" key="1">
    <source>
        <dbReference type="SAM" id="MobiDB-lite"/>
    </source>
</evidence>
<dbReference type="EnsemblProtists" id="EKX33263">
    <property type="protein sequence ID" value="EKX33263"/>
    <property type="gene ID" value="GUITHDRAFT_166518"/>
</dbReference>
<reference evidence="5" key="2">
    <citation type="submission" date="2012-11" db="EMBL/GenBank/DDBJ databases">
        <authorList>
            <person name="Kuo A."/>
            <person name="Curtis B.A."/>
            <person name="Tanifuji G."/>
            <person name="Burki F."/>
            <person name="Gruber A."/>
            <person name="Irimia M."/>
            <person name="Maruyama S."/>
            <person name="Arias M.C."/>
            <person name="Ball S.G."/>
            <person name="Gile G.H."/>
            <person name="Hirakawa Y."/>
            <person name="Hopkins J.F."/>
            <person name="Rensing S.A."/>
            <person name="Schmutz J."/>
            <person name="Symeonidi A."/>
            <person name="Elias M."/>
            <person name="Eveleigh R.J."/>
            <person name="Herman E.K."/>
            <person name="Klute M.J."/>
            <person name="Nakayama T."/>
            <person name="Obornik M."/>
            <person name="Reyes-Prieto A."/>
            <person name="Armbrust E.V."/>
            <person name="Aves S.J."/>
            <person name="Beiko R.G."/>
            <person name="Coutinho P."/>
            <person name="Dacks J.B."/>
            <person name="Durnford D.G."/>
            <person name="Fast N.M."/>
            <person name="Green B.R."/>
            <person name="Grisdale C."/>
            <person name="Hempe F."/>
            <person name="Henrissat B."/>
            <person name="Hoppner M.P."/>
            <person name="Ishida K.-I."/>
            <person name="Kim E."/>
            <person name="Koreny L."/>
            <person name="Kroth P.G."/>
            <person name="Liu Y."/>
            <person name="Malik S.-B."/>
            <person name="Maier U.G."/>
            <person name="McRose D."/>
            <person name="Mock T."/>
            <person name="Neilson J.A."/>
            <person name="Onodera N.T."/>
            <person name="Poole A.M."/>
            <person name="Pritham E.J."/>
            <person name="Richards T.A."/>
            <person name="Rocap G."/>
            <person name="Roy S.W."/>
            <person name="Sarai C."/>
            <person name="Schaack S."/>
            <person name="Shirato S."/>
            <person name="Slamovits C.H."/>
            <person name="Spencer D.F."/>
            <person name="Suzuki S."/>
            <person name="Worden A.Z."/>
            <person name="Zauner S."/>
            <person name="Barry K."/>
            <person name="Bell C."/>
            <person name="Bharti A.K."/>
            <person name="Crow J.A."/>
            <person name="Grimwood J."/>
            <person name="Kramer R."/>
            <person name="Lindquist E."/>
            <person name="Lucas S."/>
            <person name="Salamov A."/>
            <person name="McFadden G.I."/>
            <person name="Lane C.E."/>
            <person name="Keeling P.J."/>
            <person name="Gray M.W."/>
            <person name="Grigoriev I.V."/>
            <person name="Archibald J.M."/>
        </authorList>
    </citation>
    <scope>NUCLEOTIDE SEQUENCE</scope>
    <source>
        <strain evidence="5">CCMP2712</strain>
    </source>
</reference>
<dbReference type="Gene3D" id="3.40.525.10">
    <property type="entry name" value="CRAL-TRIO lipid binding domain"/>
    <property type="match status" value="1"/>
</dbReference>
<proteinExistence type="predicted"/>
<dbReference type="Proteomes" id="UP000011087">
    <property type="component" value="Unassembled WGS sequence"/>
</dbReference>
<dbReference type="PROSITE" id="PS50191">
    <property type="entry name" value="CRAL_TRIO"/>
    <property type="match status" value="1"/>
</dbReference>
<dbReference type="RefSeq" id="XP_005820243.1">
    <property type="nucleotide sequence ID" value="XM_005820186.1"/>
</dbReference>
<name>L1IAM1_GUITC</name>
<dbReference type="SUPFAM" id="SSF52087">
    <property type="entry name" value="CRAL/TRIO domain"/>
    <property type="match status" value="1"/>
</dbReference>
<protein>
    <recommendedName>
        <fullName evidence="2">CRAL-TRIO domain-containing protein</fullName>
    </recommendedName>
</protein>
<dbReference type="KEGG" id="gtt:GUITHDRAFT_166518"/>
<evidence type="ECO:0000259" key="2">
    <source>
        <dbReference type="PROSITE" id="PS50191"/>
    </source>
</evidence>
<dbReference type="CDD" id="cd00170">
    <property type="entry name" value="SEC14"/>
    <property type="match status" value="1"/>
</dbReference>
<dbReference type="HOGENOM" id="CLU_830143_0_0_1"/>
<dbReference type="eggNOG" id="ENOG502SAXZ">
    <property type="taxonomic scope" value="Eukaryota"/>
</dbReference>
<dbReference type="PaxDb" id="55529-EKX33263"/>
<evidence type="ECO:0000313" key="5">
    <source>
        <dbReference type="Proteomes" id="UP000011087"/>
    </source>
</evidence>
<organism evidence="3">
    <name type="scientific">Guillardia theta (strain CCMP2712)</name>
    <name type="common">Cryptophyte</name>
    <dbReference type="NCBI Taxonomy" id="905079"/>
    <lineage>
        <taxon>Eukaryota</taxon>
        <taxon>Cryptophyceae</taxon>
        <taxon>Pyrenomonadales</taxon>
        <taxon>Geminigeraceae</taxon>
        <taxon>Guillardia</taxon>
    </lineage>
</organism>
<dbReference type="PANTHER" id="PTHR46277:SF3">
    <property type="entry name" value="BINDING PROTEIN, PUTATIVE-RELATED"/>
    <property type="match status" value="1"/>
</dbReference>
<reference evidence="3 5" key="1">
    <citation type="journal article" date="2012" name="Nature">
        <title>Algal genomes reveal evolutionary mosaicism and the fate of nucleomorphs.</title>
        <authorList>
            <consortium name="DOE Joint Genome Institute"/>
            <person name="Curtis B.A."/>
            <person name="Tanifuji G."/>
            <person name="Burki F."/>
            <person name="Gruber A."/>
            <person name="Irimia M."/>
            <person name="Maruyama S."/>
            <person name="Arias M.C."/>
            <person name="Ball S.G."/>
            <person name="Gile G.H."/>
            <person name="Hirakawa Y."/>
            <person name="Hopkins J.F."/>
            <person name="Kuo A."/>
            <person name="Rensing S.A."/>
            <person name="Schmutz J."/>
            <person name="Symeonidi A."/>
            <person name="Elias M."/>
            <person name="Eveleigh R.J."/>
            <person name="Herman E.K."/>
            <person name="Klute M.J."/>
            <person name="Nakayama T."/>
            <person name="Obornik M."/>
            <person name="Reyes-Prieto A."/>
            <person name="Armbrust E.V."/>
            <person name="Aves S.J."/>
            <person name="Beiko R.G."/>
            <person name="Coutinho P."/>
            <person name="Dacks J.B."/>
            <person name="Durnford D.G."/>
            <person name="Fast N.M."/>
            <person name="Green B.R."/>
            <person name="Grisdale C.J."/>
            <person name="Hempel F."/>
            <person name="Henrissat B."/>
            <person name="Hoppner M.P."/>
            <person name="Ishida K."/>
            <person name="Kim E."/>
            <person name="Koreny L."/>
            <person name="Kroth P.G."/>
            <person name="Liu Y."/>
            <person name="Malik S.B."/>
            <person name="Maier U.G."/>
            <person name="McRose D."/>
            <person name="Mock T."/>
            <person name="Neilson J.A."/>
            <person name="Onodera N.T."/>
            <person name="Poole A.M."/>
            <person name="Pritham E.J."/>
            <person name="Richards T.A."/>
            <person name="Rocap G."/>
            <person name="Roy S.W."/>
            <person name="Sarai C."/>
            <person name="Schaack S."/>
            <person name="Shirato S."/>
            <person name="Slamovits C.H."/>
            <person name="Spencer D.F."/>
            <person name="Suzuki S."/>
            <person name="Worden A.Z."/>
            <person name="Zauner S."/>
            <person name="Barry K."/>
            <person name="Bell C."/>
            <person name="Bharti A.K."/>
            <person name="Crow J.A."/>
            <person name="Grimwood J."/>
            <person name="Kramer R."/>
            <person name="Lindquist E."/>
            <person name="Lucas S."/>
            <person name="Salamov A."/>
            <person name="McFadden G.I."/>
            <person name="Lane C.E."/>
            <person name="Keeling P.J."/>
            <person name="Gray M.W."/>
            <person name="Grigoriev I.V."/>
            <person name="Archibald J.M."/>
        </authorList>
    </citation>
    <scope>NUCLEOTIDE SEQUENCE</scope>
    <source>
        <strain evidence="3 5">CCMP2712</strain>
    </source>
</reference>
<dbReference type="InterPro" id="IPR001251">
    <property type="entry name" value="CRAL-TRIO_dom"/>
</dbReference>
<dbReference type="AlphaFoldDB" id="L1IAM1"/>
<reference evidence="4" key="3">
    <citation type="submission" date="2016-03" db="UniProtKB">
        <authorList>
            <consortium name="EnsemblProtists"/>
        </authorList>
    </citation>
    <scope>IDENTIFICATION</scope>
</reference>
<dbReference type="OrthoDB" id="412090at2759"/>
<dbReference type="GeneID" id="17289992"/>
<dbReference type="PANTHER" id="PTHR46277">
    <property type="entry name" value="OS03G0850700 PROTEIN"/>
    <property type="match status" value="1"/>
</dbReference>
<sequence length="335" mass="38255">MRFDAERRFVAIAIMLHAAKLHARCEGSGRKQQEIFESRRMQSTIMRPEERSSMHNCTKEEESMLIFSKRFPDAHRKELERFLKKSRGDVERAIGKYSRFVSWKEENVASMAHRVEKLPEFIWNCGEARDGSGFMFVQGAMYDPSRGTAQDYAVYTVKKMLEIDANSSLRLTVLIDVRAGHGWPNPPATSLLSYLRQVAPLLNDFFPGRLERMLIYPVPRTAAIVWEVVRYLLDSTTASKIRMISGRDRWGDVRRGEQSLSYMRVMALERPASKVACIEINNDKHGHGLAEDTGSQETTSLPGRCTSGYLKAQTSTKASRLGHKEPHKRQPGLWS</sequence>
<gene>
    <name evidence="3" type="ORF">GUITHDRAFT_166518</name>
</gene>
<feature type="compositionally biased region" description="Basic residues" evidence="1">
    <location>
        <begin position="325"/>
        <end position="335"/>
    </location>
</feature>
<feature type="region of interest" description="Disordered" evidence="1">
    <location>
        <begin position="286"/>
        <end position="335"/>
    </location>
</feature>
<dbReference type="EMBL" id="JH993149">
    <property type="protein sequence ID" value="EKX33263.1"/>
    <property type="molecule type" value="Genomic_DNA"/>
</dbReference>